<proteinExistence type="predicted"/>
<dbReference type="PANTHER" id="PTHR45982:SF1">
    <property type="entry name" value="REGULATOR OF CHROMOSOME CONDENSATION"/>
    <property type="match status" value="1"/>
</dbReference>
<dbReference type="GO" id="GO:0005737">
    <property type="term" value="C:cytoplasm"/>
    <property type="evidence" value="ECO:0007669"/>
    <property type="project" value="TreeGrafter"/>
</dbReference>
<dbReference type="KEGG" id="llu:AKJ09_02222"/>
<evidence type="ECO:0000313" key="2">
    <source>
        <dbReference type="EMBL" id="AKU95558.1"/>
    </source>
</evidence>
<feature type="compositionally biased region" description="Basic and acidic residues" evidence="1">
    <location>
        <begin position="63"/>
        <end position="74"/>
    </location>
</feature>
<dbReference type="GO" id="GO:0005085">
    <property type="term" value="F:guanyl-nucleotide exchange factor activity"/>
    <property type="evidence" value="ECO:0007669"/>
    <property type="project" value="TreeGrafter"/>
</dbReference>
<keyword evidence="3" id="KW-1185">Reference proteome</keyword>
<reference evidence="2 3" key="1">
    <citation type="submission" date="2015-08" db="EMBL/GenBank/DDBJ databases">
        <authorList>
            <person name="Babu N.S."/>
            <person name="Beckwith C.J."/>
            <person name="Beseler K.G."/>
            <person name="Brison A."/>
            <person name="Carone J.V."/>
            <person name="Caskin T.P."/>
            <person name="Diamond M."/>
            <person name="Durham M.E."/>
            <person name="Foxe J.M."/>
            <person name="Go M."/>
            <person name="Henderson B.A."/>
            <person name="Jones I.B."/>
            <person name="McGettigan J.A."/>
            <person name="Micheletti S.J."/>
            <person name="Nasrallah M.E."/>
            <person name="Ortiz D."/>
            <person name="Piller C.R."/>
            <person name="Privatt S.R."/>
            <person name="Schneider S.L."/>
            <person name="Sharp S."/>
            <person name="Smith T.C."/>
            <person name="Stanton J.D."/>
            <person name="Ullery H.E."/>
            <person name="Wilson R.J."/>
            <person name="Serrano M.G."/>
            <person name="Buck G."/>
            <person name="Lee V."/>
            <person name="Wang Y."/>
            <person name="Carvalho R."/>
            <person name="Voegtly L."/>
            <person name="Shi R."/>
            <person name="Duckworth R."/>
            <person name="Johnson A."/>
            <person name="Loviza R."/>
            <person name="Walstead R."/>
            <person name="Shah Z."/>
            <person name="Kiflezghi M."/>
            <person name="Wade K."/>
            <person name="Ball S.L."/>
            <person name="Bradley K.W."/>
            <person name="Asai D.J."/>
            <person name="Bowman C.A."/>
            <person name="Russell D.A."/>
            <person name="Pope W.H."/>
            <person name="Jacobs-Sera D."/>
            <person name="Hendrix R.W."/>
            <person name="Hatfull G.F."/>
        </authorList>
    </citation>
    <scope>NUCLEOTIDE SEQUENCE [LARGE SCALE GENOMIC DNA]</scope>
    <source>
        <strain evidence="2 3">DSM 27648</strain>
    </source>
</reference>
<organism evidence="2 3">
    <name type="scientific">Labilithrix luteola</name>
    <dbReference type="NCBI Taxonomy" id="1391654"/>
    <lineage>
        <taxon>Bacteria</taxon>
        <taxon>Pseudomonadati</taxon>
        <taxon>Myxococcota</taxon>
        <taxon>Polyangia</taxon>
        <taxon>Polyangiales</taxon>
        <taxon>Labilitrichaceae</taxon>
        <taxon>Labilithrix</taxon>
    </lineage>
</organism>
<protein>
    <recommendedName>
        <fullName evidence="4">BNR repeat domain protein</fullName>
    </recommendedName>
</protein>
<dbReference type="OrthoDB" id="9758365at2"/>
<dbReference type="RefSeq" id="WP_146646989.1">
    <property type="nucleotide sequence ID" value="NZ_CP012333.1"/>
</dbReference>
<feature type="region of interest" description="Disordered" evidence="1">
    <location>
        <begin position="46"/>
        <end position="80"/>
    </location>
</feature>
<accession>A0A0K1PPV6</accession>
<dbReference type="InterPro" id="IPR051553">
    <property type="entry name" value="Ran_GTPase-activating"/>
</dbReference>
<evidence type="ECO:0000256" key="1">
    <source>
        <dbReference type="SAM" id="MobiDB-lite"/>
    </source>
</evidence>
<dbReference type="InterPro" id="IPR000408">
    <property type="entry name" value="Reg_chr_condens"/>
</dbReference>
<dbReference type="InterPro" id="IPR009091">
    <property type="entry name" value="RCC1/BLIP-II"/>
</dbReference>
<dbReference type="SUPFAM" id="SSF50985">
    <property type="entry name" value="RCC1/BLIP-II"/>
    <property type="match status" value="1"/>
</dbReference>
<evidence type="ECO:0008006" key="4">
    <source>
        <dbReference type="Google" id="ProtNLM"/>
    </source>
</evidence>
<dbReference type="PROSITE" id="PS50012">
    <property type="entry name" value="RCC1_3"/>
    <property type="match status" value="2"/>
</dbReference>
<dbReference type="AlphaFoldDB" id="A0A0K1PPV6"/>
<dbReference type="Pfam" id="PF00415">
    <property type="entry name" value="RCC1"/>
    <property type="match status" value="1"/>
</dbReference>
<feature type="compositionally biased region" description="Low complexity" evidence="1">
    <location>
        <begin position="51"/>
        <end position="62"/>
    </location>
</feature>
<dbReference type="Pfam" id="PF13540">
    <property type="entry name" value="RCC1_2"/>
    <property type="match status" value="3"/>
</dbReference>
<gene>
    <name evidence="2" type="ORF">AKJ09_02222</name>
</gene>
<name>A0A0K1PPV6_9BACT</name>
<dbReference type="PANTHER" id="PTHR45982">
    <property type="entry name" value="REGULATOR OF CHROMOSOME CONDENSATION"/>
    <property type="match status" value="1"/>
</dbReference>
<sequence>MSSVRNDSSTSHTPRLRSVLVVASILGVAASIFSVACADDAKNEGGVISEPDAAPDAPSAPDSSKDAGDPDARGPYDPADVPVACDGSPCATQIVAGSDHFCARMNDGTVRCWGSDAWGVLGTMPEPDTGEPIPDAGSPDATSTVHAIADLSNVAQLSAAGATTCARLEDGSVKCWGDNRAAQLGLAIDPPVADSDPHPTPSVVALASTAKRVDVGQGIACAVLGSGQLSCWGRNEQAQLARPGESPDPRGPGVAAIEPLTLAHVAMSDYSVLGVNAEGEVWSWGAIGGDYGTVAGRVGSVPSSATPKRLASLEKVTSLAASVWLHPYPDDPSFPPPPQPPPRAHACALANGEVYCWGRSYTGALGTGFPDKEQEPAHAPFPDKVKTWPQQLAVGDEITCARMTDGSVHCCGSDAKGRLGKGSMITLATSFTKADAFTHYAVQVATTDRAVCALVQDGTVECWGSNEKGELGWSRDSANHPSPVKVAF</sequence>
<dbReference type="STRING" id="1391654.AKJ09_02222"/>
<dbReference type="Proteomes" id="UP000064967">
    <property type="component" value="Chromosome"/>
</dbReference>
<evidence type="ECO:0000313" key="3">
    <source>
        <dbReference type="Proteomes" id="UP000064967"/>
    </source>
</evidence>
<dbReference type="EMBL" id="CP012333">
    <property type="protein sequence ID" value="AKU95558.1"/>
    <property type="molecule type" value="Genomic_DNA"/>
</dbReference>
<dbReference type="Gene3D" id="2.130.10.30">
    <property type="entry name" value="Regulator of chromosome condensation 1/beta-lactamase-inhibitor protein II"/>
    <property type="match status" value="2"/>
</dbReference>